<keyword evidence="5" id="KW-0679">Respiratory chain</keyword>
<evidence type="ECO:0000256" key="2">
    <source>
        <dbReference type="ARBA" id="ARBA00004418"/>
    </source>
</evidence>
<dbReference type="PROSITE" id="PS50857">
    <property type="entry name" value="COX2_CUA"/>
    <property type="match status" value="1"/>
</dbReference>
<keyword evidence="6 15" id="KW-0812">Transmembrane</keyword>
<keyword evidence="9 15" id="KW-1133">Transmembrane helix</keyword>
<evidence type="ECO:0000256" key="8">
    <source>
        <dbReference type="ARBA" id="ARBA00022982"/>
    </source>
</evidence>
<evidence type="ECO:0000256" key="12">
    <source>
        <dbReference type="ARBA" id="ARBA00024688"/>
    </source>
</evidence>
<evidence type="ECO:0000313" key="18">
    <source>
        <dbReference type="Proteomes" id="UP000494365"/>
    </source>
</evidence>
<evidence type="ECO:0000256" key="13">
    <source>
        <dbReference type="ARBA" id="ARBA00031399"/>
    </source>
</evidence>
<comment type="subcellular location">
    <subcellularLocation>
        <location evidence="1">Membrane</location>
        <topology evidence="1">Multi-pass membrane protein</topology>
    </subcellularLocation>
    <subcellularLocation>
        <location evidence="2">Periplasm</location>
    </subcellularLocation>
</comment>
<dbReference type="InterPro" id="IPR001505">
    <property type="entry name" value="Copper_CuA"/>
</dbReference>
<evidence type="ECO:0000256" key="14">
    <source>
        <dbReference type="ARBA" id="ARBA00047816"/>
    </source>
</evidence>
<keyword evidence="17" id="KW-0560">Oxidoreductase</keyword>
<evidence type="ECO:0000256" key="1">
    <source>
        <dbReference type="ARBA" id="ARBA00004141"/>
    </source>
</evidence>
<dbReference type="PANTHER" id="PTHR22888:SF9">
    <property type="entry name" value="CYTOCHROME C OXIDASE SUBUNIT 2"/>
    <property type="match status" value="1"/>
</dbReference>
<keyword evidence="8" id="KW-0249">Electron transport</keyword>
<proteinExistence type="inferred from homology"/>
<accession>A0A6S7CB85</accession>
<evidence type="ECO:0000256" key="7">
    <source>
        <dbReference type="ARBA" id="ARBA00022723"/>
    </source>
</evidence>
<name>A0A6S7CB85_9BURK</name>
<feature type="domain" description="Cytochrome oxidase subunit II copper A binding" evidence="16">
    <location>
        <begin position="120"/>
        <end position="233"/>
    </location>
</feature>
<evidence type="ECO:0000256" key="5">
    <source>
        <dbReference type="ARBA" id="ARBA00022660"/>
    </source>
</evidence>
<sequence>MRDPANHHSFLRVAVQAGLTAGLSAALSGCAGPLSTLAPSGPAAASIAGLWWVMLAGSAVLFALVFVLFVMVIRRPGWGSGVSPARWIVLGGLVLPAVILIPLICYALFAGERLLPLPGHAPARIDAIAKQWSWTFRYPDQGGMETQNVLHLPAGTPVDIVVTSEDVVHAFWIPRFAGKIDAIPGHATRLRVQANQPGQYEGLCNQFCGLGHAGMHFTVIVDRPEDFSAAVKEAAATGEVKK</sequence>
<evidence type="ECO:0000256" key="6">
    <source>
        <dbReference type="ARBA" id="ARBA00022692"/>
    </source>
</evidence>
<keyword evidence="11 15" id="KW-0472">Membrane</keyword>
<keyword evidence="10" id="KW-0186">Copper</keyword>
<dbReference type="Pfam" id="PF00116">
    <property type="entry name" value="COX2"/>
    <property type="match status" value="1"/>
</dbReference>
<protein>
    <recommendedName>
        <fullName evidence="13">Cytochrome aa3 subunit 2</fullName>
    </recommendedName>
</protein>
<keyword evidence="7" id="KW-0479">Metal-binding</keyword>
<keyword evidence="18" id="KW-1185">Reference proteome</keyword>
<reference evidence="17 18" key="1">
    <citation type="submission" date="2020-04" db="EMBL/GenBank/DDBJ databases">
        <authorList>
            <person name="De Canck E."/>
        </authorList>
    </citation>
    <scope>NUCLEOTIDE SEQUENCE [LARGE SCALE GENOMIC DNA]</scope>
    <source>
        <strain evidence="17 18">LMG 28614</strain>
    </source>
</reference>
<comment type="similarity">
    <text evidence="3">Belongs to the cytochrome c oxidase subunit 2 family.</text>
</comment>
<comment type="catalytic activity">
    <reaction evidence="14">
        <text>4 Fe(II)-[cytochrome c] + O2 + 8 H(+)(in) = 4 Fe(III)-[cytochrome c] + 2 H2O + 4 H(+)(out)</text>
        <dbReference type="Rhea" id="RHEA:11436"/>
        <dbReference type="Rhea" id="RHEA-COMP:10350"/>
        <dbReference type="Rhea" id="RHEA-COMP:14399"/>
        <dbReference type="ChEBI" id="CHEBI:15377"/>
        <dbReference type="ChEBI" id="CHEBI:15378"/>
        <dbReference type="ChEBI" id="CHEBI:15379"/>
        <dbReference type="ChEBI" id="CHEBI:29033"/>
        <dbReference type="ChEBI" id="CHEBI:29034"/>
        <dbReference type="EC" id="7.1.1.9"/>
    </reaction>
</comment>
<feature type="transmembrane region" description="Helical" evidence="15">
    <location>
        <begin position="85"/>
        <end position="109"/>
    </location>
</feature>
<dbReference type="InterPro" id="IPR008972">
    <property type="entry name" value="Cupredoxin"/>
</dbReference>
<dbReference type="EMBL" id="CADIKK010000001">
    <property type="protein sequence ID" value="CAB3776096.1"/>
    <property type="molecule type" value="Genomic_DNA"/>
</dbReference>
<dbReference type="AlphaFoldDB" id="A0A6S7CB85"/>
<dbReference type="GO" id="GO:0016491">
    <property type="term" value="F:oxidoreductase activity"/>
    <property type="evidence" value="ECO:0007669"/>
    <property type="project" value="UniProtKB-KW"/>
</dbReference>
<dbReference type="GO" id="GO:0042773">
    <property type="term" value="P:ATP synthesis coupled electron transport"/>
    <property type="evidence" value="ECO:0007669"/>
    <property type="project" value="TreeGrafter"/>
</dbReference>
<dbReference type="GO" id="GO:0016020">
    <property type="term" value="C:membrane"/>
    <property type="evidence" value="ECO:0007669"/>
    <property type="project" value="UniProtKB-SubCell"/>
</dbReference>
<dbReference type="Proteomes" id="UP000494365">
    <property type="component" value="Unassembled WGS sequence"/>
</dbReference>
<evidence type="ECO:0000256" key="15">
    <source>
        <dbReference type="SAM" id="Phobius"/>
    </source>
</evidence>
<evidence type="ECO:0000256" key="3">
    <source>
        <dbReference type="ARBA" id="ARBA00007866"/>
    </source>
</evidence>
<dbReference type="InterPro" id="IPR014222">
    <property type="entry name" value="Cyt_c_oxidase_su2"/>
</dbReference>
<evidence type="ECO:0000256" key="4">
    <source>
        <dbReference type="ARBA" id="ARBA00022448"/>
    </source>
</evidence>
<dbReference type="PANTHER" id="PTHR22888">
    <property type="entry name" value="CYTOCHROME C OXIDASE, SUBUNIT II"/>
    <property type="match status" value="1"/>
</dbReference>
<feature type="transmembrane region" description="Helical" evidence="15">
    <location>
        <begin position="50"/>
        <end position="73"/>
    </location>
</feature>
<dbReference type="InterPro" id="IPR045187">
    <property type="entry name" value="CcO_II"/>
</dbReference>
<organism evidence="17 18">
    <name type="scientific">Paraburkholderia ultramafica</name>
    <dbReference type="NCBI Taxonomy" id="1544867"/>
    <lineage>
        <taxon>Bacteria</taxon>
        <taxon>Pseudomonadati</taxon>
        <taxon>Pseudomonadota</taxon>
        <taxon>Betaproteobacteria</taxon>
        <taxon>Burkholderiales</taxon>
        <taxon>Burkholderiaceae</taxon>
        <taxon>Paraburkholderia</taxon>
    </lineage>
</organism>
<dbReference type="NCBIfam" id="TIGR02866">
    <property type="entry name" value="CoxB"/>
    <property type="match status" value="1"/>
</dbReference>
<evidence type="ECO:0000256" key="11">
    <source>
        <dbReference type="ARBA" id="ARBA00023136"/>
    </source>
</evidence>
<dbReference type="Gene3D" id="2.60.40.420">
    <property type="entry name" value="Cupredoxins - blue copper proteins"/>
    <property type="match status" value="1"/>
</dbReference>
<dbReference type="InterPro" id="IPR002429">
    <property type="entry name" value="CcO_II-like_C"/>
</dbReference>
<dbReference type="GO" id="GO:0005507">
    <property type="term" value="F:copper ion binding"/>
    <property type="evidence" value="ECO:0007669"/>
    <property type="project" value="InterPro"/>
</dbReference>
<evidence type="ECO:0000256" key="10">
    <source>
        <dbReference type="ARBA" id="ARBA00023008"/>
    </source>
</evidence>
<gene>
    <name evidence="17" type="primary">ctaC</name>
    <name evidence="17" type="ORF">LMG28614_00145</name>
</gene>
<dbReference type="GO" id="GO:0042597">
    <property type="term" value="C:periplasmic space"/>
    <property type="evidence" value="ECO:0007669"/>
    <property type="project" value="UniProtKB-SubCell"/>
</dbReference>
<dbReference type="PROSITE" id="PS51257">
    <property type="entry name" value="PROKAR_LIPOPROTEIN"/>
    <property type="match status" value="1"/>
</dbReference>
<comment type="function">
    <text evidence="12">Subunits I and II form the functional core of the enzyme complex. Electrons originating in cytochrome c are transferred via heme a and Cu(A) to the binuclear center formed by heme a3 and Cu(B).</text>
</comment>
<evidence type="ECO:0000256" key="9">
    <source>
        <dbReference type="ARBA" id="ARBA00022989"/>
    </source>
</evidence>
<dbReference type="PROSITE" id="PS00078">
    <property type="entry name" value="COX2"/>
    <property type="match status" value="1"/>
</dbReference>
<evidence type="ECO:0000259" key="16">
    <source>
        <dbReference type="PROSITE" id="PS50857"/>
    </source>
</evidence>
<evidence type="ECO:0000313" key="17">
    <source>
        <dbReference type="EMBL" id="CAB3776096.1"/>
    </source>
</evidence>
<dbReference type="GO" id="GO:0004129">
    <property type="term" value="F:cytochrome-c oxidase activity"/>
    <property type="evidence" value="ECO:0007669"/>
    <property type="project" value="UniProtKB-EC"/>
</dbReference>
<keyword evidence="4" id="KW-0813">Transport</keyword>
<dbReference type="SUPFAM" id="SSF49503">
    <property type="entry name" value="Cupredoxins"/>
    <property type="match status" value="1"/>
</dbReference>